<feature type="domain" description="Zorya protein ZorC EH" evidence="1">
    <location>
        <begin position="96"/>
        <end position="419"/>
    </location>
</feature>
<dbReference type="Pfam" id="PF15611">
    <property type="entry name" value="EH_Signature"/>
    <property type="match status" value="1"/>
</dbReference>
<name>A0A0C5IZ04_9PROT</name>
<dbReference type="KEGG" id="rbu:PG1C_04980"/>
<reference evidence="2 3" key="1">
    <citation type="journal article" date="2015" name="Genome Announc.">
        <title>Complete Genome Sequence of a Novel Bacterium within the Family Rhodocyclaceae That Degrades Polycyclic Aromatic Hydrocarbons.</title>
        <authorList>
            <person name="Singleton D.R."/>
            <person name="Dickey A.N."/>
            <person name="Scholl E.H."/>
            <person name="Wright F.A."/>
            <person name="Aitken M.D."/>
        </authorList>
    </citation>
    <scope>NUCLEOTIDE SEQUENCE [LARGE SCALE GENOMIC DNA]</scope>
    <source>
        <strain evidence="3">PG1-Ca6</strain>
    </source>
</reference>
<dbReference type="STRING" id="1565605.PG1C_04980"/>
<dbReference type="AlphaFoldDB" id="A0A0C5IZ04"/>
<gene>
    <name evidence="2" type="ORF">PG1C_04980</name>
</gene>
<dbReference type="EMBL" id="CP010554">
    <property type="protein sequence ID" value="AJP47987.1"/>
    <property type="molecule type" value="Genomic_DNA"/>
</dbReference>
<dbReference type="RefSeq" id="WP_202636317.1">
    <property type="nucleotide sequence ID" value="NZ_CP010554.1"/>
</dbReference>
<evidence type="ECO:0000259" key="1">
    <source>
        <dbReference type="Pfam" id="PF15611"/>
    </source>
</evidence>
<keyword evidence="3" id="KW-1185">Reference proteome</keyword>
<evidence type="ECO:0000313" key="3">
    <source>
        <dbReference type="Proteomes" id="UP000061603"/>
    </source>
</evidence>
<accession>A0A0C5IZ04</accession>
<evidence type="ECO:0000313" key="2">
    <source>
        <dbReference type="EMBL" id="AJP47987.1"/>
    </source>
</evidence>
<organism evidence="2 3">
    <name type="scientific">Rugosibacter aromaticivorans</name>
    <dbReference type="NCBI Taxonomy" id="1565605"/>
    <lineage>
        <taxon>Bacteria</taxon>
        <taxon>Pseudomonadati</taxon>
        <taxon>Pseudomonadota</taxon>
        <taxon>Betaproteobacteria</taxon>
        <taxon>Nitrosomonadales</taxon>
        <taxon>Sterolibacteriaceae</taxon>
        <taxon>Rugosibacter</taxon>
    </lineage>
</organism>
<protein>
    <recommendedName>
        <fullName evidence="1">Zorya protein ZorC EH domain-containing protein</fullName>
    </recommendedName>
</protein>
<proteinExistence type="predicted"/>
<dbReference type="InterPro" id="IPR028943">
    <property type="entry name" value="ZorC_EH_Signature_dom"/>
</dbReference>
<dbReference type="Proteomes" id="UP000061603">
    <property type="component" value="Chromosome"/>
</dbReference>
<dbReference type="HOGENOM" id="CLU_036299_0_0_4"/>
<sequence length="553" mass="63638">MNHIDQLRRLLQRTNQSLFDVEHWGDLASIQNAGRAVRKQFGELSSAGPGDERSIGVSVLAYHRSGDLPNYREAKYVCFGIANSYGRDEYCLIEDRKLFPRLITHVDQYKQEPRKFRRCYQGLLSGYFEYPGLVSPSQDGKSNWTDLQGYLKGNLTFVQRQEPPVEWTKTLGEHANLFTDAPCLRYGDALLMGDTRDIDTLREKLALTDRSWVLQEIIIAQIEAATKKSDADFKEHIRRLLALIDPLELLRSKGLARLLQRYHKCSEPLENIDLRDFSLKHWGSPMLQVKRQTWSAWVQEPVIKMVDTWLKLRSIEDFFALLAQDGQARRDRLEFWLRYVDAIDDLYFALGTNARQNNTPDYKRIREHMKGHWMSLGGAGVSADNNAFLMRIGNSLFVEFGKHGNASHVFQYDNLPFRLGSGFVDGTGDGLKNTYHPGHQAKMTHHQGWESEFEWTIKRLTGARPIAPKIKTPQPIAQNTYRVEQPSTPHPSSFIETLRKLASANGYTVVDHTSKGGNLWVEAPYSVNNSFRQLLEKWGFKFKSGKGWWREIE</sequence>